<dbReference type="InterPro" id="IPR019888">
    <property type="entry name" value="Tscrpt_reg_AsnC-like"/>
</dbReference>
<feature type="domain" description="HTH asnC-type" evidence="4">
    <location>
        <begin position="1"/>
        <end position="70"/>
    </location>
</feature>
<dbReference type="InterPro" id="IPR011008">
    <property type="entry name" value="Dimeric_a/b-barrel"/>
</dbReference>
<dbReference type="PROSITE" id="PS50956">
    <property type="entry name" value="HTH_ASNC_2"/>
    <property type="match status" value="1"/>
</dbReference>
<accession>A0A1D7QCM7</accession>
<dbReference type="GO" id="GO:0043200">
    <property type="term" value="P:response to amino acid"/>
    <property type="evidence" value="ECO:0007669"/>
    <property type="project" value="TreeGrafter"/>
</dbReference>
<dbReference type="InterPro" id="IPR036388">
    <property type="entry name" value="WH-like_DNA-bd_sf"/>
</dbReference>
<dbReference type="AlphaFoldDB" id="A0A1D7QCM7"/>
<sequence>MSKLDPTHLGILRLLQEDARMTHKELARRLRKSVSPIFERVKWLEQNGYIKGYTALVDLQKSSNSIISYTHIQMNDHSEEALSAFQREVVLFEDVRECYYITGNFDFILKIVSPDMKGYNDFLRGQLSKLPNVGSVQSFLVLSEEKRDTTYKI</sequence>
<keyword evidence="2" id="KW-0238">DNA-binding</keyword>
<dbReference type="SUPFAM" id="SSF54909">
    <property type="entry name" value="Dimeric alpha+beta barrel"/>
    <property type="match status" value="1"/>
</dbReference>
<dbReference type="KEGG" id="psty:BFS30_04345"/>
<dbReference type="InterPro" id="IPR011991">
    <property type="entry name" value="ArsR-like_HTH"/>
</dbReference>
<dbReference type="Pfam" id="PF13412">
    <property type="entry name" value="HTH_24"/>
    <property type="match status" value="1"/>
</dbReference>
<gene>
    <name evidence="5" type="ORF">BFS30_04345</name>
</gene>
<evidence type="ECO:0000256" key="2">
    <source>
        <dbReference type="ARBA" id="ARBA00023125"/>
    </source>
</evidence>
<dbReference type="CDD" id="cd00090">
    <property type="entry name" value="HTH_ARSR"/>
    <property type="match status" value="1"/>
</dbReference>
<dbReference type="InterPro" id="IPR000485">
    <property type="entry name" value="AsnC-type_HTH_dom"/>
</dbReference>
<proteinExistence type="predicted"/>
<dbReference type="PANTHER" id="PTHR30154:SF34">
    <property type="entry name" value="TRANSCRIPTIONAL REGULATOR AZLB"/>
    <property type="match status" value="1"/>
</dbReference>
<dbReference type="InterPro" id="IPR036390">
    <property type="entry name" value="WH_DNA-bd_sf"/>
</dbReference>
<dbReference type="PANTHER" id="PTHR30154">
    <property type="entry name" value="LEUCINE-RESPONSIVE REGULATORY PROTEIN"/>
    <property type="match status" value="1"/>
</dbReference>
<dbReference type="RefSeq" id="WP_069378149.1">
    <property type="nucleotide sequence ID" value="NZ_CP017141.1"/>
</dbReference>
<protein>
    <submittedName>
        <fullName evidence="5">AsnC family transcriptional regulator</fullName>
    </submittedName>
</protein>
<dbReference type="Gene3D" id="3.30.70.920">
    <property type="match status" value="1"/>
</dbReference>
<dbReference type="PRINTS" id="PR00033">
    <property type="entry name" value="HTHASNC"/>
</dbReference>
<dbReference type="SMART" id="SM00344">
    <property type="entry name" value="HTH_ASNC"/>
    <property type="match status" value="1"/>
</dbReference>
<dbReference type="InterPro" id="IPR019887">
    <property type="entry name" value="Tscrpt_reg_AsnC/Lrp_C"/>
</dbReference>
<dbReference type="Gene3D" id="1.10.10.10">
    <property type="entry name" value="Winged helix-like DNA-binding domain superfamily/Winged helix DNA-binding domain"/>
    <property type="match status" value="1"/>
</dbReference>
<keyword evidence="3" id="KW-0804">Transcription</keyword>
<keyword evidence="1" id="KW-0805">Transcription regulation</keyword>
<evidence type="ECO:0000259" key="4">
    <source>
        <dbReference type="PROSITE" id="PS50956"/>
    </source>
</evidence>
<dbReference type="GO" id="GO:0043565">
    <property type="term" value="F:sequence-specific DNA binding"/>
    <property type="evidence" value="ECO:0007669"/>
    <property type="project" value="InterPro"/>
</dbReference>
<dbReference type="SUPFAM" id="SSF46785">
    <property type="entry name" value="Winged helix' DNA-binding domain"/>
    <property type="match status" value="1"/>
</dbReference>
<keyword evidence="6" id="KW-1185">Reference proteome</keyword>
<dbReference type="Pfam" id="PF01037">
    <property type="entry name" value="AsnC_trans_reg"/>
    <property type="match status" value="1"/>
</dbReference>
<evidence type="ECO:0000313" key="6">
    <source>
        <dbReference type="Proteomes" id="UP000094313"/>
    </source>
</evidence>
<dbReference type="GO" id="GO:0005829">
    <property type="term" value="C:cytosol"/>
    <property type="evidence" value="ECO:0007669"/>
    <property type="project" value="TreeGrafter"/>
</dbReference>
<evidence type="ECO:0000256" key="3">
    <source>
        <dbReference type="ARBA" id="ARBA00023163"/>
    </source>
</evidence>
<reference evidence="5 6" key="1">
    <citation type="submission" date="2016-08" db="EMBL/GenBank/DDBJ databases">
        <authorList>
            <person name="Seilhamer J.J."/>
        </authorList>
    </citation>
    <scope>NUCLEOTIDE SEQUENCE [LARGE SCALE GENOMIC DNA]</scope>
    <source>
        <strain evidence="5 6">DX4</strain>
    </source>
</reference>
<organism evidence="5 6">
    <name type="scientific">Pedobacter steynii</name>
    <dbReference type="NCBI Taxonomy" id="430522"/>
    <lineage>
        <taxon>Bacteria</taxon>
        <taxon>Pseudomonadati</taxon>
        <taxon>Bacteroidota</taxon>
        <taxon>Sphingobacteriia</taxon>
        <taxon>Sphingobacteriales</taxon>
        <taxon>Sphingobacteriaceae</taxon>
        <taxon>Pedobacter</taxon>
    </lineage>
</organism>
<name>A0A1D7QCM7_9SPHI</name>
<evidence type="ECO:0000256" key="1">
    <source>
        <dbReference type="ARBA" id="ARBA00023015"/>
    </source>
</evidence>
<dbReference type="EMBL" id="CP017141">
    <property type="protein sequence ID" value="AOM76453.1"/>
    <property type="molecule type" value="Genomic_DNA"/>
</dbReference>
<dbReference type="OrthoDB" id="9800326at2"/>
<dbReference type="Proteomes" id="UP000094313">
    <property type="component" value="Chromosome"/>
</dbReference>
<evidence type="ECO:0000313" key="5">
    <source>
        <dbReference type="EMBL" id="AOM76453.1"/>
    </source>
</evidence>
<dbReference type="GO" id="GO:0006355">
    <property type="term" value="P:regulation of DNA-templated transcription"/>
    <property type="evidence" value="ECO:0007669"/>
    <property type="project" value="UniProtKB-ARBA"/>
</dbReference>